<organism evidence="21 22">
    <name type="scientific">Falco tinnunculus</name>
    <name type="common">Common kestrel</name>
    <dbReference type="NCBI Taxonomy" id="100819"/>
    <lineage>
        <taxon>Eukaryota</taxon>
        <taxon>Metazoa</taxon>
        <taxon>Chordata</taxon>
        <taxon>Craniata</taxon>
        <taxon>Vertebrata</taxon>
        <taxon>Euteleostomi</taxon>
        <taxon>Archelosauria</taxon>
        <taxon>Archosauria</taxon>
        <taxon>Dinosauria</taxon>
        <taxon>Saurischia</taxon>
        <taxon>Theropoda</taxon>
        <taxon>Coelurosauria</taxon>
        <taxon>Aves</taxon>
        <taxon>Neognathae</taxon>
        <taxon>Neoaves</taxon>
        <taxon>Telluraves</taxon>
        <taxon>Australaves</taxon>
        <taxon>Falconiformes</taxon>
        <taxon>Falconidae</taxon>
        <taxon>Falco</taxon>
    </lineage>
</organism>
<name>A0A8C4USX6_FALTI</name>
<evidence type="ECO:0000256" key="14">
    <source>
        <dbReference type="ARBA" id="ARBA00030575"/>
    </source>
</evidence>
<evidence type="ECO:0000313" key="22">
    <source>
        <dbReference type="Proteomes" id="UP000694562"/>
    </source>
</evidence>
<accession>A0A8C4USX6</accession>
<dbReference type="SUPFAM" id="SSF53474">
    <property type="entry name" value="alpha/beta-Hydrolases"/>
    <property type="match status" value="1"/>
</dbReference>
<evidence type="ECO:0000256" key="3">
    <source>
        <dbReference type="ARBA" id="ARBA00006584"/>
    </source>
</evidence>
<feature type="transmembrane region" description="Helical" evidence="19">
    <location>
        <begin position="231"/>
        <end position="253"/>
    </location>
</feature>
<feature type="domain" description="AB hydrolase-1" evidence="20">
    <location>
        <begin position="332"/>
        <end position="426"/>
    </location>
</feature>
<comment type="subcellular location">
    <subcellularLocation>
        <location evidence="2">Endoplasmic reticulum membrane</location>
        <topology evidence="2">Single-pass membrane protein</topology>
    </subcellularLocation>
</comment>
<evidence type="ECO:0000256" key="19">
    <source>
        <dbReference type="SAM" id="Phobius"/>
    </source>
</evidence>
<feature type="region of interest" description="Disordered" evidence="18">
    <location>
        <begin position="22"/>
        <end position="47"/>
    </location>
</feature>
<keyword evidence="7" id="KW-0378">Hydrolase</keyword>
<evidence type="ECO:0000256" key="7">
    <source>
        <dbReference type="ARBA" id="ARBA00022801"/>
    </source>
</evidence>
<dbReference type="GO" id="GO:0052651">
    <property type="term" value="P:monoacylglycerol catabolic process"/>
    <property type="evidence" value="ECO:0007669"/>
    <property type="project" value="TreeGrafter"/>
</dbReference>
<dbReference type="OMA" id="NTNETEY"/>
<dbReference type="InterPro" id="IPR029058">
    <property type="entry name" value="AB_hydrolase_fold"/>
</dbReference>
<comment type="catalytic activity">
    <reaction evidence="1">
        <text>Hydrolyzes glycerol monoesters of long-chain fatty acids.</text>
        <dbReference type="EC" id="3.1.1.23"/>
    </reaction>
</comment>
<dbReference type="Gene3D" id="3.40.50.1820">
    <property type="entry name" value="alpha/beta hydrolase"/>
    <property type="match status" value="1"/>
</dbReference>
<keyword evidence="8" id="KW-0256">Endoplasmic reticulum</keyword>
<keyword evidence="10" id="KW-0443">Lipid metabolism</keyword>
<dbReference type="PANTHER" id="PTHR12277">
    <property type="entry name" value="ALPHA/BETA HYDROLASE DOMAIN-CONTAINING PROTEIN"/>
    <property type="match status" value="1"/>
</dbReference>
<keyword evidence="22" id="KW-1185">Reference proteome</keyword>
<dbReference type="GO" id="GO:0005789">
    <property type="term" value="C:endoplasmic reticulum membrane"/>
    <property type="evidence" value="ECO:0007669"/>
    <property type="project" value="UniProtKB-SubCell"/>
</dbReference>
<evidence type="ECO:0000256" key="12">
    <source>
        <dbReference type="ARBA" id="ARBA00023180"/>
    </source>
</evidence>
<evidence type="ECO:0000256" key="6">
    <source>
        <dbReference type="ARBA" id="ARBA00022692"/>
    </source>
</evidence>
<dbReference type="GO" id="GO:0006660">
    <property type="term" value="P:phosphatidylserine catabolic process"/>
    <property type="evidence" value="ECO:0007669"/>
    <property type="project" value="TreeGrafter"/>
</dbReference>
<comment type="similarity">
    <text evidence="3">Belongs to the serine esterase family.</text>
</comment>
<sequence length="593" mass="65837">MMPGLTPTAPWAAPQQARCPFQVQGVSSHPQAHQHSTSPLTTGLHAPLHPRAPKTGRALCAQHGSRHGRRGGAPSAWGRAPHTRPPAHRRPASAPPAKWRAGLLPAVKMALRCLRSAGKRRPHRDCAAGVGTGRAGRGGARRGGGGDWQGRAGTGRAGRGAAGASGGCTRRRSCCLRRPGMRKRNESVTVEHERAAAAPAPLDKGCSLRHSLRLAAADTGMKRPLGRRYGLWFRLRKLIIWLLGVYIAIPFLVKLCPAIQAKLVFLNFVRVPYFIDLKRPQDQGLNHTCNYYLQPEEDVTIGVWHTVPAALWKNARGKDQLWFEDALGSSHPVILYLHGNAGTRGGDHRVELYKVLSSLGYHVVTFDYRGWGDSIGSPSERGMTYDALHVFDWIKARSGDNPVYVWGHSLGTGVATNLVRRLCERETPPDALILESPFTNIREEARSHPFSVIYRYFPGFDWFFLDPITTSGIKFANDENVKYISCSLLILHAEDDPVVPFHLGKKLYNIAATSRSFRDYKVQFVPFHTDLGYRHKYIYRSPELPRILRSSGQLDTLWSPVWLRSLGWLSTKSELSTSLQSRSWEGKGIPGKI</sequence>
<feature type="region of interest" description="Disordered" evidence="18">
    <location>
        <begin position="122"/>
        <end position="164"/>
    </location>
</feature>
<evidence type="ECO:0000313" key="21">
    <source>
        <dbReference type="Ensembl" id="ENSFTIP00000014199.1"/>
    </source>
</evidence>
<evidence type="ECO:0000256" key="10">
    <source>
        <dbReference type="ARBA" id="ARBA00023098"/>
    </source>
</evidence>
<feature type="compositionally biased region" description="Gly residues" evidence="18">
    <location>
        <begin position="130"/>
        <end position="164"/>
    </location>
</feature>
<reference evidence="21" key="1">
    <citation type="submission" date="2025-08" db="UniProtKB">
        <authorList>
            <consortium name="Ensembl"/>
        </authorList>
    </citation>
    <scope>IDENTIFICATION</scope>
</reference>
<reference evidence="21" key="2">
    <citation type="submission" date="2025-09" db="UniProtKB">
        <authorList>
            <consortium name="Ensembl"/>
        </authorList>
    </citation>
    <scope>IDENTIFICATION</scope>
</reference>
<evidence type="ECO:0000256" key="5">
    <source>
        <dbReference type="ARBA" id="ARBA00015438"/>
    </source>
</evidence>
<evidence type="ECO:0000256" key="17">
    <source>
        <dbReference type="ARBA" id="ARBA00045941"/>
    </source>
</evidence>
<dbReference type="Ensembl" id="ENSFTIT00000014801.1">
    <property type="protein sequence ID" value="ENSFTIP00000014199.1"/>
    <property type="gene ID" value="ENSFTIG00000009428.1"/>
</dbReference>
<dbReference type="GO" id="GO:0004622">
    <property type="term" value="F:phosphatidylcholine lysophospholipase activity"/>
    <property type="evidence" value="ECO:0007669"/>
    <property type="project" value="TreeGrafter"/>
</dbReference>
<dbReference type="OrthoDB" id="10249433at2759"/>
<keyword evidence="12" id="KW-0325">Glycoprotein</keyword>
<evidence type="ECO:0000256" key="13">
    <source>
        <dbReference type="ARBA" id="ARBA00030502"/>
    </source>
</evidence>
<evidence type="ECO:0000256" key="1">
    <source>
        <dbReference type="ARBA" id="ARBA00001613"/>
    </source>
</evidence>
<dbReference type="Pfam" id="PF00561">
    <property type="entry name" value="Abhydrolase_1"/>
    <property type="match status" value="1"/>
</dbReference>
<keyword evidence="6 19" id="KW-0812">Transmembrane</keyword>
<evidence type="ECO:0000259" key="20">
    <source>
        <dbReference type="Pfam" id="PF00561"/>
    </source>
</evidence>
<keyword evidence="9 19" id="KW-1133">Transmembrane helix</keyword>
<dbReference type="GO" id="GO:0047372">
    <property type="term" value="F:monoacylglycerol lipase activity"/>
    <property type="evidence" value="ECO:0007669"/>
    <property type="project" value="UniProtKB-EC"/>
</dbReference>
<evidence type="ECO:0000256" key="4">
    <source>
        <dbReference type="ARBA" id="ARBA00013254"/>
    </source>
</evidence>
<evidence type="ECO:0000256" key="16">
    <source>
        <dbReference type="ARBA" id="ARBA00033386"/>
    </source>
</evidence>
<evidence type="ECO:0000256" key="2">
    <source>
        <dbReference type="ARBA" id="ARBA00004389"/>
    </source>
</evidence>
<dbReference type="FunFam" id="3.40.50.1820:FF:000069">
    <property type="entry name" value="monoacylglycerol lipase ABHD12"/>
    <property type="match status" value="1"/>
</dbReference>
<dbReference type="Proteomes" id="UP000694562">
    <property type="component" value="Unplaced"/>
</dbReference>
<feature type="compositionally biased region" description="Polar residues" evidence="18">
    <location>
        <begin position="24"/>
        <end position="41"/>
    </location>
</feature>
<feature type="compositionally biased region" description="Basic residues" evidence="18">
    <location>
        <begin position="81"/>
        <end position="91"/>
    </location>
</feature>
<dbReference type="PANTHER" id="PTHR12277:SF61">
    <property type="entry name" value="LYSOPHOSPHATIDYLSERINE LIPASE ABHD12"/>
    <property type="match status" value="1"/>
</dbReference>
<protein>
    <recommendedName>
        <fullName evidence="5">Lysophosphatidylserine lipase ABHD12</fullName>
        <ecNumber evidence="4">3.1.1.23</ecNumber>
    </recommendedName>
    <alternativeName>
        <fullName evidence="16">2-arachidonoylglycerol hydrolase ABHD12</fullName>
    </alternativeName>
    <alternativeName>
        <fullName evidence="15">Abhydrolase domain-containing protein 12</fullName>
    </alternativeName>
    <alternativeName>
        <fullName evidence="14">Monoacylglycerol lipase ABHD12</fullName>
    </alternativeName>
    <alternativeName>
        <fullName evidence="13">Oxidized phosphatidylserine lipase ABHD12</fullName>
    </alternativeName>
</protein>
<evidence type="ECO:0000256" key="18">
    <source>
        <dbReference type="SAM" id="MobiDB-lite"/>
    </source>
</evidence>
<evidence type="ECO:0000256" key="9">
    <source>
        <dbReference type="ARBA" id="ARBA00022989"/>
    </source>
</evidence>
<comment type="function">
    <text evidence="17">Lysophosphatidylserine (LPS) lipase that mediates the hydrolysis of lysophosphatidylserine, a class of signaling lipids that regulates immunological and neurological processes. Represents a major lysophosphatidylserine lipase in the brain, thereby playing a key role in the central nervous system. Also able to hydrolyze oxidized phosphatidylserine; oxidized phosphatidylserine is produced in response to severe inflammatory stress and constitutes a proapoptotic 'eat me' signal. Also has monoacylglycerol (MAG) lipase activity: hydrolyzes 2-arachidonoylglycerol (2-AG), thereby acting as a regulator of endocannabinoid signaling pathways. Has a strong preference for very-long-chain lipid substrates; substrate specificity is likely due to improved catalysis and not improved substrate binding.</text>
</comment>
<dbReference type="AlphaFoldDB" id="A0A8C4USX6"/>
<evidence type="ECO:0000256" key="15">
    <source>
        <dbReference type="ARBA" id="ARBA00032497"/>
    </source>
</evidence>
<feature type="region of interest" description="Disordered" evidence="18">
    <location>
        <begin position="62"/>
        <end position="96"/>
    </location>
</feature>
<evidence type="ECO:0000256" key="11">
    <source>
        <dbReference type="ARBA" id="ARBA00023136"/>
    </source>
</evidence>
<proteinExistence type="inferred from homology"/>
<evidence type="ECO:0000256" key="8">
    <source>
        <dbReference type="ARBA" id="ARBA00022824"/>
    </source>
</evidence>
<dbReference type="InterPro" id="IPR000073">
    <property type="entry name" value="AB_hydrolase_1"/>
</dbReference>
<keyword evidence="11 19" id="KW-0472">Membrane</keyword>
<dbReference type="EC" id="3.1.1.23" evidence="4"/>